<organism evidence="1 2">
    <name type="scientific">Solanum verrucosum</name>
    <dbReference type="NCBI Taxonomy" id="315347"/>
    <lineage>
        <taxon>Eukaryota</taxon>
        <taxon>Viridiplantae</taxon>
        <taxon>Streptophyta</taxon>
        <taxon>Embryophyta</taxon>
        <taxon>Tracheophyta</taxon>
        <taxon>Spermatophyta</taxon>
        <taxon>Magnoliopsida</taxon>
        <taxon>eudicotyledons</taxon>
        <taxon>Gunneridae</taxon>
        <taxon>Pentapetalae</taxon>
        <taxon>asterids</taxon>
        <taxon>lamiids</taxon>
        <taxon>Solanales</taxon>
        <taxon>Solanaceae</taxon>
        <taxon>Solanoideae</taxon>
        <taxon>Solaneae</taxon>
        <taxon>Solanum</taxon>
    </lineage>
</organism>
<evidence type="ECO:0000313" key="1">
    <source>
        <dbReference type="EMBL" id="WMV22291.1"/>
    </source>
</evidence>
<gene>
    <name evidence="1" type="ORF">MTR67_015676</name>
</gene>
<reference evidence="1" key="1">
    <citation type="submission" date="2023-08" db="EMBL/GenBank/DDBJ databases">
        <title>A de novo genome assembly of Solanum verrucosum Schlechtendal, a Mexican diploid species geographically isolated from the other diploid A-genome species in potato relatives.</title>
        <authorList>
            <person name="Hosaka K."/>
        </authorList>
    </citation>
    <scope>NUCLEOTIDE SEQUENCE</scope>
    <source>
        <tissue evidence="1">Young leaves</tissue>
    </source>
</reference>
<name>A0AAF0QFG4_SOLVR</name>
<sequence>MEKFLSIDFFKALTDRKNAYTTPLGSFKTAPSAWLGVSSLINLIVFCLKWDKAEEILALLLKLNTPLFIPKNLVIWPGSIGVSFKGGDQRTGHVCSASGVIL</sequence>
<dbReference type="Proteomes" id="UP001234989">
    <property type="component" value="Chromosome 3"/>
</dbReference>
<dbReference type="AlphaFoldDB" id="A0AAF0QFG4"/>
<dbReference type="EMBL" id="CP133614">
    <property type="protein sequence ID" value="WMV22291.1"/>
    <property type="molecule type" value="Genomic_DNA"/>
</dbReference>
<protein>
    <submittedName>
        <fullName evidence="1">Uncharacterized protein</fullName>
    </submittedName>
</protein>
<evidence type="ECO:0000313" key="2">
    <source>
        <dbReference type="Proteomes" id="UP001234989"/>
    </source>
</evidence>
<keyword evidence="2" id="KW-1185">Reference proteome</keyword>
<proteinExistence type="predicted"/>
<accession>A0AAF0QFG4</accession>